<evidence type="ECO:0000256" key="3">
    <source>
        <dbReference type="ARBA" id="ARBA00022884"/>
    </source>
</evidence>
<protein>
    <recommendedName>
        <fullName evidence="6">Large ribosomal subunit protein uL23</fullName>
    </recommendedName>
</protein>
<sequence length="115" mass="12678">MPRKAKVTTPEVVNEVKKGTANDFDIIIEPLITEKSMTMSQENNKATFIVKSDANKIAIKKAIEHIYNVKVIGVQTSHAKSKTVTRGSRYKGTLPGYKKAIITLASGEAIDLFKE</sequence>
<evidence type="ECO:0000256" key="6">
    <source>
        <dbReference type="HAMAP-Rule" id="MF_01369"/>
    </source>
</evidence>
<evidence type="ECO:0000256" key="7">
    <source>
        <dbReference type="RuleBase" id="RU003934"/>
    </source>
</evidence>
<name>A0A9D9GXL2_9BACL</name>
<evidence type="ECO:0000313" key="8">
    <source>
        <dbReference type="EMBL" id="MBO8427673.1"/>
    </source>
</evidence>
<dbReference type="HAMAP" id="MF_01369_B">
    <property type="entry name" value="Ribosomal_uL23_B"/>
    <property type="match status" value="1"/>
</dbReference>
<dbReference type="GO" id="GO:0006412">
    <property type="term" value="P:translation"/>
    <property type="evidence" value="ECO:0007669"/>
    <property type="project" value="UniProtKB-UniRule"/>
</dbReference>
<dbReference type="InterPro" id="IPR013025">
    <property type="entry name" value="Ribosomal_uL23-like"/>
</dbReference>
<dbReference type="GO" id="GO:0003735">
    <property type="term" value="F:structural constituent of ribosome"/>
    <property type="evidence" value="ECO:0007669"/>
    <property type="project" value="InterPro"/>
</dbReference>
<dbReference type="EMBL" id="JADIMY010000078">
    <property type="protein sequence ID" value="MBO8427673.1"/>
    <property type="molecule type" value="Genomic_DNA"/>
</dbReference>
<dbReference type="GO" id="GO:1990904">
    <property type="term" value="C:ribonucleoprotein complex"/>
    <property type="evidence" value="ECO:0007669"/>
    <property type="project" value="UniProtKB-KW"/>
</dbReference>
<dbReference type="Gene3D" id="3.30.70.330">
    <property type="match status" value="1"/>
</dbReference>
<dbReference type="PROSITE" id="PS00050">
    <property type="entry name" value="RIBOSOMAL_L23"/>
    <property type="match status" value="1"/>
</dbReference>
<keyword evidence="2 6" id="KW-0699">rRNA-binding</keyword>
<dbReference type="InterPro" id="IPR012677">
    <property type="entry name" value="Nucleotide-bd_a/b_plait_sf"/>
</dbReference>
<dbReference type="InterPro" id="IPR001014">
    <property type="entry name" value="Ribosomal_uL23_CS"/>
</dbReference>
<dbReference type="InterPro" id="IPR012678">
    <property type="entry name" value="Ribosomal_uL23/eL15/eS24_sf"/>
</dbReference>
<gene>
    <name evidence="6 8" type="primary">rplW</name>
    <name evidence="8" type="ORF">IAC58_03875</name>
</gene>
<accession>A0A9D9GXL2</accession>
<dbReference type="Proteomes" id="UP000823613">
    <property type="component" value="Unassembled WGS sequence"/>
</dbReference>
<keyword evidence="5 6" id="KW-0687">Ribonucleoprotein</keyword>
<organism evidence="8 9">
    <name type="scientific">Candidatus Onthovivens merdipullorum</name>
    <dbReference type="NCBI Taxonomy" id="2840889"/>
    <lineage>
        <taxon>Bacteria</taxon>
        <taxon>Bacillati</taxon>
        <taxon>Bacillota</taxon>
        <taxon>Bacilli</taxon>
        <taxon>Bacillales</taxon>
        <taxon>Candidatus Onthovivens</taxon>
    </lineage>
</organism>
<dbReference type="NCBIfam" id="NF004363">
    <property type="entry name" value="PRK05738.2-4"/>
    <property type="match status" value="1"/>
</dbReference>
<comment type="caution">
    <text evidence="8">The sequence shown here is derived from an EMBL/GenBank/DDBJ whole genome shotgun (WGS) entry which is preliminary data.</text>
</comment>
<comment type="similarity">
    <text evidence="1 6 7">Belongs to the universal ribosomal protein uL23 family.</text>
</comment>
<evidence type="ECO:0000256" key="5">
    <source>
        <dbReference type="ARBA" id="ARBA00023274"/>
    </source>
</evidence>
<evidence type="ECO:0000313" key="9">
    <source>
        <dbReference type="Proteomes" id="UP000823613"/>
    </source>
</evidence>
<evidence type="ECO:0000256" key="4">
    <source>
        <dbReference type="ARBA" id="ARBA00022980"/>
    </source>
</evidence>
<dbReference type="PANTHER" id="PTHR11620">
    <property type="entry name" value="60S RIBOSOMAL PROTEIN L23A"/>
    <property type="match status" value="1"/>
</dbReference>
<dbReference type="GO" id="GO:0019843">
    <property type="term" value="F:rRNA binding"/>
    <property type="evidence" value="ECO:0007669"/>
    <property type="project" value="UniProtKB-UniRule"/>
</dbReference>
<evidence type="ECO:0000256" key="1">
    <source>
        <dbReference type="ARBA" id="ARBA00006700"/>
    </source>
</evidence>
<dbReference type="SUPFAM" id="SSF54189">
    <property type="entry name" value="Ribosomal proteins S24e, L23 and L15e"/>
    <property type="match status" value="1"/>
</dbReference>
<reference evidence="8" key="1">
    <citation type="submission" date="2020-10" db="EMBL/GenBank/DDBJ databases">
        <authorList>
            <person name="Gilroy R."/>
        </authorList>
    </citation>
    <scope>NUCLEOTIDE SEQUENCE</scope>
    <source>
        <strain evidence="8">11159</strain>
    </source>
</reference>
<dbReference type="AlphaFoldDB" id="A0A9D9GXL2"/>
<proteinExistence type="inferred from homology"/>
<reference evidence="8" key="2">
    <citation type="journal article" date="2021" name="PeerJ">
        <title>Extensive microbial diversity within the chicken gut microbiome revealed by metagenomics and culture.</title>
        <authorList>
            <person name="Gilroy R."/>
            <person name="Ravi A."/>
            <person name="Getino M."/>
            <person name="Pursley I."/>
            <person name="Horton D.L."/>
            <person name="Alikhan N.F."/>
            <person name="Baker D."/>
            <person name="Gharbi K."/>
            <person name="Hall N."/>
            <person name="Watson M."/>
            <person name="Adriaenssens E.M."/>
            <person name="Foster-Nyarko E."/>
            <person name="Jarju S."/>
            <person name="Secka A."/>
            <person name="Antonio M."/>
            <person name="Oren A."/>
            <person name="Chaudhuri R.R."/>
            <person name="La Ragione R."/>
            <person name="Hildebrand F."/>
            <person name="Pallen M.J."/>
        </authorList>
    </citation>
    <scope>NUCLEOTIDE SEQUENCE</scope>
    <source>
        <strain evidence="8">11159</strain>
    </source>
</reference>
<evidence type="ECO:0000256" key="2">
    <source>
        <dbReference type="ARBA" id="ARBA00022730"/>
    </source>
</evidence>
<dbReference type="Pfam" id="PF00276">
    <property type="entry name" value="Ribosomal_L23"/>
    <property type="match status" value="1"/>
</dbReference>
<keyword evidence="4 6" id="KW-0689">Ribosomal protein</keyword>
<comment type="subunit">
    <text evidence="6">Part of the 50S ribosomal subunit. Contacts protein L29, and trigger factor when it is bound to the ribosome.</text>
</comment>
<dbReference type="GO" id="GO:0005840">
    <property type="term" value="C:ribosome"/>
    <property type="evidence" value="ECO:0007669"/>
    <property type="project" value="UniProtKB-KW"/>
</dbReference>
<keyword evidence="3 6" id="KW-0694">RNA-binding</keyword>
<comment type="function">
    <text evidence="6">One of the early assembly proteins it binds 23S rRNA. One of the proteins that surrounds the polypeptide exit tunnel on the outside of the ribosome. Forms the main docking site for trigger factor binding to the ribosome.</text>
</comment>